<dbReference type="Gene3D" id="1.10.8.60">
    <property type="match status" value="1"/>
</dbReference>
<reference evidence="3" key="1">
    <citation type="submission" date="2022-01" db="EMBL/GenBank/DDBJ databases">
        <title>Genome assemble of Metamasius hemipterus Nardonella endosymbiont.</title>
        <authorList>
            <person name="Palmieri L."/>
            <person name="Pavarini R."/>
            <person name="Sharma P."/>
        </authorList>
    </citation>
    <scope>NUCLEOTIDE SEQUENCE [LARGE SCALE GENOMIC DNA]</scope>
    <source>
        <strain evidence="3">NARMHE1</strain>
    </source>
</reference>
<evidence type="ECO:0000313" key="4">
    <source>
        <dbReference type="Proteomes" id="UP001203831"/>
    </source>
</evidence>
<dbReference type="EMBL" id="JAKMAI010000005">
    <property type="protein sequence ID" value="MCM0158268.1"/>
    <property type="molecule type" value="Genomic_DNA"/>
</dbReference>
<accession>A0ABT0TW84</accession>
<dbReference type="Gene3D" id="3.40.50.300">
    <property type="entry name" value="P-loop containing nucleotide triphosphate hydrolases"/>
    <property type="match status" value="1"/>
</dbReference>
<gene>
    <name evidence="3" type="ORF">L7J86_00440</name>
</gene>
<dbReference type="Proteomes" id="UP001203831">
    <property type="component" value="Unassembled WGS sequence"/>
</dbReference>
<sequence length="234" mass="27080">MANATKRKYIKISLNGMKDESEIRGHRKTYIGSMPGKIIQNIIKSNVKNPLLLLDEIDKISYEYNKNNISSSLLDILDPDHNNNFVDNYIEIEYDLSEIMFIATANNIDNIPLPLLDRMEIINITGYTEKDKINILKNHLIKKKINENLLKNNEISISNNVLIEIIRYYTKEHGVRNLEKEISKICRKSVKKIDIDNIKKINININNLKKFLGPRKFNHNIYEIKKSGTALGLA</sequence>
<feature type="domain" description="Lon protease AAA+ ATPase lid" evidence="2">
    <location>
        <begin position="147"/>
        <end position="197"/>
    </location>
</feature>
<name>A0ABT0TW84_9GAMM</name>
<dbReference type="SUPFAM" id="SSF52540">
    <property type="entry name" value="P-loop containing nucleoside triphosphate hydrolases"/>
    <property type="match status" value="2"/>
</dbReference>
<dbReference type="InterPro" id="IPR027065">
    <property type="entry name" value="Lon_Prtase"/>
</dbReference>
<dbReference type="InterPro" id="IPR054594">
    <property type="entry name" value="Lon_lid"/>
</dbReference>
<keyword evidence="4" id="KW-1185">Reference proteome</keyword>
<feature type="domain" description="ATPase AAA-type core" evidence="1">
    <location>
        <begin position="2"/>
        <end position="123"/>
    </location>
</feature>
<evidence type="ECO:0000259" key="1">
    <source>
        <dbReference type="Pfam" id="PF00004"/>
    </source>
</evidence>
<dbReference type="PANTHER" id="PTHR43718:SF2">
    <property type="entry name" value="LON PROTEASE HOMOLOG, MITOCHONDRIAL"/>
    <property type="match status" value="1"/>
</dbReference>
<evidence type="ECO:0000313" key="3">
    <source>
        <dbReference type="EMBL" id="MCM0158268.1"/>
    </source>
</evidence>
<comment type="caution">
    <text evidence="3">The sequence shown here is derived from an EMBL/GenBank/DDBJ whole genome shotgun (WGS) entry which is preliminary data.</text>
</comment>
<organism evidence="3 4">
    <name type="scientific">endosymbiont of Metamasius hemipterus</name>
    <dbReference type="NCBI Taxonomy" id="204627"/>
    <lineage>
        <taxon>Bacteria</taxon>
        <taxon>Pseudomonadati</taxon>
        <taxon>Pseudomonadota</taxon>
        <taxon>Gammaproteobacteria</taxon>
        <taxon>Candidatus Nardonella</taxon>
    </lineage>
</organism>
<dbReference type="Pfam" id="PF00004">
    <property type="entry name" value="AAA"/>
    <property type="match status" value="1"/>
</dbReference>
<proteinExistence type="predicted"/>
<dbReference type="InterPro" id="IPR003959">
    <property type="entry name" value="ATPase_AAA_core"/>
</dbReference>
<protein>
    <submittedName>
        <fullName evidence="3">AAA family ATPase</fullName>
    </submittedName>
</protein>
<dbReference type="InterPro" id="IPR027417">
    <property type="entry name" value="P-loop_NTPase"/>
</dbReference>
<dbReference type="PANTHER" id="PTHR43718">
    <property type="entry name" value="LON PROTEASE"/>
    <property type="match status" value="1"/>
</dbReference>
<evidence type="ECO:0000259" key="2">
    <source>
        <dbReference type="Pfam" id="PF22667"/>
    </source>
</evidence>
<dbReference type="Pfam" id="PF22667">
    <property type="entry name" value="Lon_lid"/>
    <property type="match status" value="1"/>
</dbReference>